<dbReference type="GO" id="GO:0005634">
    <property type="term" value="C:nucleus"/>
    <property type="evidence" value="ECO:0007669"/>
    <property type="project" value="UniProtKB-SubCell"/>
</dbReference>
<dbReference type="EMBL" id="KZ613538">
    <property type="protein sequence ID" value="PMD12961.1"/>
    <property type="molecule type" value="Genomic_DNA"/>
</dbReference>
<dbReference type="AlphaFoldDB" id="A0A2J6PFZ3"/>
<dbReference type="InterPro" id="IPR003822">
    <property type="entry name" value="PAH"/>
</dbReference>
<organism evidence="4 5">
    <name type="scientific">Hyaloscypha hepaticicola</name>
    <dbReference type="NCBI Taxonomy" id="2082293"/>
    <lineage>
        <taxon>Eukaryota</taxon>
        <taxon>Fungi</taxon>
        <taxon>Dikarya</taxon>
        <taxon>Ascomycota</taxon>
        <taxon>Pezizomycotina</taxon>
        <taxon>Leotiomycetes</taxon>
        <taxon>Helotiales</taxon>
        <taxon>Hyaloscyphaceae</taxon>
        <taxon>Hyaloscypha</taxon>
    </lineage>
</organism>
<evidence type="ECO:0000313" key="4">
    <source>
        <dbReference type="EMBL" id="PMD12961.1"/>
    </source>
</evidence>
<evidence type="ECO:0008006" key="6">
    <source>
        <dbReference type="Google" id="ProtNLM"/>
    </source>
</evidence>
<dbReference type="InterPro" id="IPR036600">
    <property type="entry name" value="PAH_sf"/>
</dbReference>
<dbReference type="Proteomes" id="UP000235672">
    <property type="component" value="Unassembled WGS sequence"/>
</dbReference>
<gene>
    <name evidence="4" type="ORF">NA56DRAFT_712561</name>
</gene>
<proteinExistence type="predicted"/>
<evidence type="ECO:0000313" key="5">
    <source>
        <dbReference type="Proteomes" id="UP000235672"/>
    </source>
</evidence>
<dbReference type="OrthoDB" id="3546217at2759"/>
<evidence type="ECO:0000256" key="3">
    <source>
        <dbReference type="PROSITE-ProRule" id="PRU00810"/>
    </source>
</evidence>
<reference evidence="4 5" key="1">
    <citation type="submission" date="2016-05" db="EMBL/GenBank/DDBJ databases">
        <title>A degradative enzymes factory behind the ericoid mycorrhizal symbiosis.</title>
        <authorList>
            <consortium name="DOE Joint Genome Institute"/>
            <person name="Martino E."/>
            <person name="Morin E."/>
            <person name="Grelet G."/>
            <person name="Kuo A."/>
            <person name="Kohler A."/>
            <person name="Daghino S."/>
            <person name="Barry K."/>
            <person name="Choi C."/>
            <person name="Cichocki N."/>
            <person name="Clum A."/>
            <person name="Copeland A."/>
            <person name="Hainaut M."/>
            <person name="Haridas S."/>
            <person name="Labutti K."/>
            <person name="Lindquist E."/>
            <person name="Lipzen A."/>
            <person name="Khouja H.-R."/>
            <person name="Murat C."/>
            <person name="Ohm R."/>
            <person name="Olson A."/>
            <person name="Spatafora J."/>
            <person name="Veneault-Fourrey C."/>
            <person name="Henrissat B."/>
            <person name="Grigoriev I."/>
            <person name="Martin F."/>
            <person name="Perotto S."/>
        </authorList>
    </citation>
    <scope>NUCLEOTIDE SEQUENCE [LARGE SCALE GENOMIC DNA]</scope>
    <source>
        <strain evidence="4 5">UAMH 7357</strain>
    </source>
</reference>
<dbReference type="Gene3D" id="1.20.1160.11">
    <property type="entry name" value="Paired amphipathic helix"/>
    <property type="match status" value="1"/>
</dbReference>
<dbReference type="SUPFAM" id="SSF47762">
    <property type="entry name" value="PAH2 domain"/>
    <property type="match status" value="1"/>
</dbReference>
<evidence type="ECO:0000256" key="1">
    <source>
        <dbReference type="ARBA" id="ARBA00004123"/>
    </source>
</evidence>
<sequence length="96" mass="10809">MNDTAAASCPANRGTAIDFVQEVQKQVPAETFQQFLYILNNSVKDPKSVKDVHVQMQALFAKHHELLQGSEIFLPESFENTRDADETRKVGEDKES</sequence>
<keyword evidence="2 3" id="KW-0539">Nucleus</keyword>
<dbReference type="Pfam" id="PF02671">
    <property type="entry name" value="PAH"/>
    <property type="match status" value="1"/>
</dbReference>
<dbReference type="GO" id="GO:0006355">
    <property type="term" value="P:regulation of DNA-templated transcription"/>
    <property type="evidence" value="ECO:0007669"/>
    <property type="project" value="InterPro"/>
</dbReference>
<accession>A0A2J6PFZ3</accession>
<protein>
    <recommendedName>
        <fullName evidence="6">Paired amphipathic helix protein Sin3a</fullName>
    </recommendedName>
</protein>
<keyword evidence="5" id="KW-1185">Reference proteome</keyword>
<evidence type="ECO:0000256" key="2">
    <source>
        <dbReference type="ARBA" id="ARBA00023242"/>
    </source>
</evidence>
<comment type="subcellular location">
    <subcellularLocation>
        <location evidence="1 3">Nucleus</location>
    </subcellularLocation>
</comment>
<name>A0A2J6PFZ3_9HELO</name>
<dbReference type="PROSITE" id="PS51477">
    <property type="entry name" value="PAH"/>
    <property type="match status" value="1"/>
</dbReference>